<dbReference type="GO" id="GO:0005524">
    <property type="term" value="F:ATP binding"/>
    <property type="evidence" value="ECO:0007669"/>
    <property type="project" value="UniProtKB-UniRule"/>
</dbReference>
<comment type="similarity">
    <text evidence="3">In the N-terminal section; belongs to the leguminous lectin family.</text>
</comment>
<dbReference type="EMBL" id="QJKJ01005409">
    <property type="protein sequence ID" value="RDX90385.1"/>
    <property type="molecule type" value="Genomic_DNA"/>
</dbReference>
<evidence type="ECO:0000256" key="4">
    <source>
        <dbReference type="ARBA" id="ARBA00010217"/>
    </source>
</evidence>
<dbReference type="STRING" id="157652.A0A371GIK7"/>
<dbReference type="GO" id="GO:0005886">
    <property type="term" value="C:plasma membrane"/>
    <property type="evidence" value="ECO:0007669"/>
    <property type="project" value="UniProtKB-SubCell"/>
</dbReference>
<comment type="similarity">
    <text evidence="18">Belongs to the protein kinase superfamily.</text>
</comment>
<dbReference type="Proteomes" id="UP000257109">
    <property type="component" value="Unassembled WGS sequence"/>
</dbReference>
<keyword evidence="6" id="KW-0808">Transferase</keyword>
<dbReference type="PROSITE" id="PS00108">
    <property type="entry name" value="PROTEIN_KINASE_ST"/>
    <property type="match status" value="1"/>
</dbReference>
<keyword evidence="12 17" id="KW-0067">ATP-binding</keyword>
<dbReference type="InterPro" id="IPR017441">
    <property type="entry name" value="Protein_kinase_ATP_BS"/>
</dbReference>
<evidence type="ECO:0000313" key="22">
    <source>
        <dbReference type="Proteomes" id="UP000257109"/>
    </source>
</evidence>
<dbReference type="OrthoDB" id="1913956at2759"/>
<keyword evidence="11 21" id="KW-0418">Kinase</keyword>
<dbReference type="InterPro" id="IPR011009">
    <property type="entry name" value="Kinase-like_dom_sf"/>
</dbReference>
<accession>A0A371GIK7</accession>
<keyword evidence="13 19" id="KW-1133">Transmembrane helix</keyword>
<evidence type="ECO:0000256" key="3">
    <source>
        <dbReference type="ARBA" id="ARBA00008536"/>
    </source>
</evidence>
<dbReference type="SMART" id="SM00220">
    <property type="entry name" value="S_TKc"/>
    <property type="match status" value="1"/>
</dbReference>
<evidence type="ECO:0000313" key="21">
    <source>
        <dbReference type="EMBL" id="RDX90385.1"/>
    </source>
</evidence>
<dbReference type="Pfam" id="PF00069">
    <property type="entry name" value="Pkinase"/>
    <property type="match status" value="2"/>
</dbReference>
<dbReference type="InterPro" id="IPR001220">
    <property type="entry name" value="Legume_lectin_dom"/>
</dbReference>
<feature type="non-terminal residue" evidence="21">
    <location>
        <position position="1"/>
    </location>
</feature>
<keyword evidence="16" id="KW-0325">Glycoprotein</keyword>
<keyword evidence="10 17" id="KW-0547">Nucleotide-binding</keyword>
<evidence type="ECO:0000256" key="9">
    <source>
        <dbReference type="ARBA" id="ARBA00022734"/>
    </source>
</evidence>
<keyword evidence="5" id="KW-1003">Cell membrane</keyword>
<evidence type="ECO:0000256" key="19">
    <source>
        <dbReference type="SAM" id="Phobius"/>
    </source>
</evidence>
<evidence type="ECO:0000256" key="16">
    <source>
        <dbReference type="ARBA" id="ARBA00023180"/>
    </source>
</evidence>
<evidence type="ECO:0000256" key="7">
    <source>
        <dbReference type="ARBA" id="ARBA00022692"/>
    </source>
</evidence>
<evidence type="ECO:0000256" key="18">
    <source>
        <dbReference type="RuleBase" id="RU000304"/>
    </source>
</evidence>
<sequence length="439" mass="48795">MCLPWLVKYQLAATIFIIIALTKVIFLYFNFPTFQTQDAAHLLLSKCSNIYLNTIQVTPDIPGDNSNYSGSVICREQLKLWNSQRGMKASFNSTFVFNLNPLISPGDEGLAFILTADTSLPSNSADLKLRKEVLVVDLDLSKQLPEDIFVGFSASTGLKELVSATRNFHSSNKLGKGGFGMVYRGTLNGKDVAVKRISKNLRHGKQDFIAEITTIGNLNHKKLVKLIGWTLDYLHNGCDKRVLHRDIKPSNLMLDSEFNARLGDFGLARTIHLNEKSHHSTREIAGTPGYMAPESFHTRRSAVETDFYAFGILILEVVCGGRKAEHKQDLRCCNSIVDLVCELHGRENITDAVDLRLNGDFDKAQAKCLLELGLACRHPNPYERPSMKTGVAGEAAPPFVAFEKPAFTWPTTAPVLNQQLNFQPTLSQNQPITELISGR</sequence>
<proteinExistence type="inferred from homology"/>
<comment type="caution">
    <text evidence="21">The sequence shown here is derived from an EMBL/GenBank/DDBJ whole genome shotgun (WGS) entry which is preliminary data.</text>
</comment>
<dbReference type="InterPro" id="IPR000719">
    <property type="entry name" value="Prot_kinase_dom"/>
</dbReference>
<dbReference type="GO" id="GO:0002229">
    <property type="term" value="P:defense response to oomycetes"/>
    <property type="evidence" value="ECO:0007669"/>
    <property type="project" value="UniProtKB-ARBA"/>
</dbReference>
<keyword evidence="18" id="KW-0723">Serine/threonine-protein kinase</keyword>
<keyword evidence="7 19" id="KW-0812">Transmembrane</keyword>
<organism evidence="21 22">
    <name type="scientific">Mucuna pruriens</name>
    <name type="common">Velvet bean</name>
    <name type="synonym">Dolichos pruriens</name>
    <dbReference type="NCBI Taxonomy" id="157652"/>
    <lineage>
        <taxon>Eukaryota</taxon>
        <taxon>Viridiplantae</taxon>
        <taxon>Streptophyta</taxon>
        <taxon>Embryophyta</taxon>
        <taxon>Tracheophyta</taxon>
        <taxon>Spermatophyta</taxon>
        <taxon>Magnoliopsida</taxon>
        <taxon>eudicotyledons</taxon>
        <taxon>Gunneridae</taxon>
        <taxon>Pentapetalae</taxon>
        <taxon>rosids</taxon>
        <taxon>fabids</taxon>
        <taxon>Fabales</taxon>
        <taxon>Fabaceae</taxon>
        <taxon>Papilionoideae</taxon>
        <taxon>50 kb inversion clade</taxon>
        <taxon>NPAAA clade</taxon>
        <taxon>indigoferoid/millettioid clade</taxon>
        <taxon>Phaseoleae</taxon>
        <taxon>Mucuna</taxon>
    </lineage>
</organism>
<evidence type="ECO:0000256" key="11">
    <source>
        <dbReference type="ARBA" id="ARBA00022777"/>
    </source>
</evidence>
<dbReference type="SUPFAM" id="SSF49899">
    <property type="entry name" value="Concanavalin A-like lectins/glucanases"/>
    <property type="match status" value="1"/>
</dbReference>
<feature type="transmembrane region" description="Helical" evidence="19">
    <location>
        <begin position="12"/>
        <end position="31"/>
    </location>
</feature>
<dbReference type="Gene3D" id="1.10.510.10">
    <property type="entry name" value="Transferase(Phosphotransferase) domain 1"/>
    <property type="match status" value="1"/>
</dbReference>
<comment type="subcellular location">
    <subcellularLocation>
        <location evidence="1">Cell membrane</location>
        <topology evidence="1">Single-pass type I membrane protein</topology>
    </subcellularLocation>
</comment>
<evidence type="ECO:0000256" key="12">
    <source>
        <dbReference type="ARBA" id="ARBA00022840"/>
    </source>
</evidence>
<dbReference type="InterPro" id="IPR013320">
    <property type="entry name" value="ConA-like_dom_sf"/>
</dbReference>
<comment type="similarity">
    <text evidence="2">Belongs to the leguminous lectin family.</text>
</comment>
<evidence type="ECO:0000256" key="13">
    <source>
        <dbReference type="ARBA" id="ARBA00022989"/>
    </source>
</evidence>
<protein>
    <submittedName>
        <fullName evidence="21">L-type lectin-domain containing receptor kinase S.5</fullName>
    </submittedName>
</protein>
<dbReference type="InterPro" id="IPR008271">
    <property type="entry name" value="Ser/Thr_kinase_AS"/>
</dbReference>
<dbReference type="Pfam" id="PF00139">
    <property type="entry name" value="Lectin_legB"/>
    <property type="match status" value="1"/>
</dbReference>
<keyword evidence="22" id="KW-1185">Reference proteome</keyword>
<gene>
    <name evidence="21" type="primary">LECRKS5</name>
    <name evidence="21" type="ORF">CR513_27740</name>
</gene>
<dbReference type="FunFam" id="1.10.510.10:FF:000240">
    <property type="entry name" value="Lectin-domain containing receptor kinase A4.3"/>
    <property type="match status" value="1"/>
</dbReference>
<dbReference type="GO" id="GO:0004674">
    <property type="term" value="F:protein serine/threonine kinase activity"/>
    <property type="evidence" value="ECO:0007669"/>
    <property type="project" value="UniProtKB-KW"/>
</dbReference>
<evidence type="ECO:0000256" key="2">
    <source>
        <dbReference type="ARBA" id="ARBA00007606"/>
    </source>
</evidence>
<dbReference type="PANTHER" id="PTHR27007">
    <property type="match status" value="1"/>
</dbReference>
<reference evidence="21" key="1">
    <citation type="submission" date="2018-05" db="EMBL/GenBank/DDBJ databases">
        <title>Draft genome of Mucuna pruriens seed.</title>
        <authorList>
            <person name="Nnadi N.E."/>
            <person name="Vos R."/>
            <person name="Hasami M.H."/>
            <person name="Devisetty U.K."/>
            <person name="Aguiy J.C."/>
        </authorList>
    </citation>
    <scope>NUCLEOTIDE SEQUENCE [LARGE SCALE GENOMIC DNA]</scope>
    <source>
        <strain evidence="21">JCA_2017</strain>
    </source>
</reference>
<evidence type="ECO:0000256" key="14">
    <source>
        <dbReference type="ARBA" id="ARBA00023136"/>
    </source>
</evidence>
<evidence type="ECO:0000256" key="1">
    <source>
        <dbReference type="ARBA" id="ARBA00004251"/>
    </source>
</evidence>
<keyword evidence="9" id="KW-0430">Lectin</keyword>
<dbReference type="GO" id="GO:0030246">
    <property type="term" value="F:carbohydrate binding"/>
    <property type="evidence" value="ECO:0007669"/>
    <property type="project" value="UniProtKB-KW"/>
</dbReference>
<evidence type="ECO:0000256" key="17">
    <source>
        <dbReference type="PROSITE-ProRule" id="PRU10141"/>
    </source>
</evidence>
<evidence type="ECO:0000256" key="10">
    <source>
        <dbReference type="ARBA" id="ARBA00022741"/>
    </source>
</evidence>
<evidence type="ECO:0000256" key="8">
    <source>
        <dbReference type="ARBA" id="ARBA00022729"/>
    </source>
</evidence>
<dbReference type="PROSITE" id="PS00107">
    <property type="entry name" value="PROTEIN_KINASE_ATP"/>
    <property type="match status" value="1"/>
</dbReference>
<dbReference type="Gene3D" id="3.30.200.20">
    <property type="entry name" value="Phosphorylase Kinase, domain 1"/>
    <property type="match status" value="1"/>
</dbReference>
<dbReference type="SUPFAM" id="SSF56112">
    <property type="entry name" value="Protein kinase-like (PK-like)"/>
    <property type="match status" value="1"/>
</dbReference>
<evidence type="ECO:0000259" key="20">
    <source>
        <dbReference type="PROSITE" id="PS50011"/>
    </source>
</evidence>
<keyword evidence="15 21" id="KW-0675">Receptor</keyword>
<feature type="domain" description="Protein kinase" evidence="20">
    <location>
        <begin position="97"/>
        <end position="400"/>
    </location>
</feature>
<name>A0A371GIK7_MUCPR</name>
<dbReference type="InterPro" id="IPR050528">
    <property type="entry name" value="L-type_Lectin-RKs"/>
</dbReference>
<evidence type="ECO:0000256" key="5">
    <source>
        <dbReference type="ARBA" id="ARBA00022475"/>
    </source>
</evidence>
<keyword evidence="8" id="KW-0732">Signal</keyword>
<feature type="binding site" evidence="17">
    <location>
        <position position="195"/>
    </location>
    <ligand>
        <name>ATP</name>
        <dbReference type="ChEBI" id="CHEBI:30616"/>
    </ligand>
</feature>
<dbReference type="AlphaFoldDB" id="A0A371GIK7"/>
<evidence type="ECO:0000256" key="15">
    <source>
        <dbReference type="ARBA" id="ARBA00023170"/>
    </source>
</evidence>
<dbReference type="Gene3D" id="2.60.120.200">
    <property type="match status" value="1"/>
</dbReference>
<comment type="similarity">
    <text evidence="4">In the C-terminal section; belongs to the protein kinase superfamily. Ser/Thr protein kinase family.</text>
</comment>
<keyword evidence="14 19" id="KW-0472">Membrane</keyword>
<dbReference type="PROSITE" id="PS50011">
    <property type="entry name" value="PROTEIN_KINASE_DOM"/>
    <property type="match status" value="1"/>
</dbReference>
<evidence type="ECO:0000256" key="6">
    <source>
        <dbReference type="ARBA" id="ARBA00022679"/>
    </source>
</evidence>